<dbReference type="AlphaFoldDB" id="A0A163PLP6"/>
<dbReference type="RefSeq" id="WP_066244217.1">
    <property type="nucleotide sequence ID" value="NZ_LRFC01000038.1"/>
</dbReference>
<dbReference type="EMBL" id="LRFC01000038">
    <property type="protein sequence ID" value="KZE63706.1"/>
    <property type="molecule type" value="Genomic_DNA"/>
</dbReference>
<evidence type="ECO:0000256" key="5">
    <source>
        <dbReference type="ARBA" id="ARBA00023274"/>
    </source>
</evidence>
<organism evidence="9 10">
    <name type="scientific">Fictibacillus phosphorivorans</name>
    <dbReference type="NCBI Taxonomy" id="1221500"/>
    <lineage>
        <taxon>Bacteria</taxon>
        <taxon>Bacillati</taxon>
        <taxon>Bacillota</taxon>
        <taxon>Bacilli</taxon>
        <taxon>Bacillales</taxon>
        <taxon>Fictibacillaceae</taxon>
        <taxon>Fictibacillus</taxon>
    </lineage>
</organism>
<dbReference type="GO" id="GO:1990904">
    <property type="term" value="C:ribonucleoprotein complex"/>
    <property type="evidence" value="ECO:0007669"/>
    <property type="project" value="UniProtKB-KW"/>
</dbReference>
<dbReference type="InterPro" id="IPR020815">
    <property type="entry name" value="Ribosomal_bS6_CS"/>
</dbReference>
<evidence type="ECO:0000256" key="3">
    <source>
        <dbReference type="ARBA" id="ARBA00022884"/>
    </source>
</evidence>
<dbReference type="InterPro" id="IPR014717">
    <property type="entry name" value="Transl_elong_EF1B/ribsomal_bS6"/>
</dbReference>
<dbReference type="Proteomes" id="UP000076567">
    <property type="component" value="Unassembled WGS sequence"/>
</dbReference>
<name>A0A163PLP6_9BACL</name>
<dbReference type="HAMAP" id="MF_00360">
    <property type="entry name" value="Ribosomal_bS6"/>
    <property type="match status" value="1"/>
</dbReference>
<dbReference type="CDD" id="cd00473">
    <property type="entry name" value="bS6"/>
    <property type="match status" value="1"/>
</dbReference>
<dbReference type="Pfam" id="PF01250">
    <property type="entry name" value="Ribosomal_S6"/>
    <property type="match status" value="1"/>
</dbReference>
<evidence type="ECO:0000256" key="6">
    <source>
        <dbReference type="ARBA" id="ARBA00035104"/>
    </source>
</evidence>
<evidence type="ECO:0000313" key="9">
    <source>
        <dbReference type="EMBL" id="KZE63706.1"/>
    </source>
</evidence>
<dbReference type="GO" id="GO:0006412">
    <property type="term" value="P:translation"/>
    <property type="evidence" value="ECO:0007669"/>
    <property type="project" value="UniProtKB-UniRule"/>
</dbReference>
<keyword evidence="3 8" id="KW-0694">RNA-binding</keyword>
<dbReference type="GO" id="GO:0005840">
    <property type="term" value="C:ribosome"/>
    <property type="evidence" value="ECO:0007669"/>
    <property type="project" value="UniProtKB-KW"/>
</dbReference>
<dbReference type="Gene3D" id="3.30.70.60">
    <property type="match status" value="1"/>
</dbReference>
<dbReference type="PANTHER" id="PTHR21011:SF1">
    <property type="entry name" value="SMALL RIBOSOMAL SUBUNIT PROTEIN BS6M"/>
    <property type="match status" value="1"/>
</dbReference>
<dbReference type="NCBIfam" id="TIGR00166">
    <property type="entry name" value="S6"/>
    <property type="match status" value="1"/>
</dbReference>
<keyword evidence="10" id="KW-1185">Reference proteome</keyword>
<evidence type="ECO:0000256" key="7">
    <source>
        <dbReference type="ARBA" id="ARBA00035294"/>
    </source>
</evidence>
<dbReference type="SUPFAM" id="SSF54995">
    <property type="entry name" value="Ribosomal protein S6"/>
    <property type="match status" value="1"/>
</dbReference>
<gene>
    <name evidence="8" type="primary">rpsF</name>
    <name evidence="9" type="ORF">AWM68_11330</name>
</gene>
<dbReference type="PROSITE" id="PS01048">
    <property type="entry name" value="RIBOSOMAL_S6"/>
    <property type="match status" value="1"/>
</dbReference>
<comment type="similarity">
    <text evidence="1 8">Belongs to the bacterial ribosomal protein bS6 family.</text>
</comment>
<dbReference type="GO" id="GO:0005737">
    <property type="term" value="C:cytoplasm"/>
    <property type="evidence" value="ECO:0007669"/>
    <property type="project" value="UniProtKB-ARBA"/>
</dbReference>
<dbReference type="InterPro" id="IPR000529">
    <property type="entry name" value="Ribosomal_bS6"/>
</dbReference>
<comment type="function">
    <text evidence="6 8">Binds together with bS18 to 16S ribosomal RNA.</text>
</comment>
<evidence type="ECO:0000313" key="10">
    <source>
        <dbReference type="Proteomes" id="UP000076567"/>
    </source>
</evidence>
<keyword evidence="4 8" id="KW-0689">Ribosomal protein</keyword>
<comment type="caution">
    <text evidence="9">The sequence shown here is derived from an EMBL/GenBank/DDBJ whole genome shotgun (WGS) entry which is preliminary data.</text>
</comment>
<protein>
    <recommendedName>
        <fullName evidence="7 8">Small ribosomal subunit protein bS6</fullName>
    </recommendedName>
</protein>
<sequence>MKKYEIMYIVRPNIEEEALKATKERAKSILTDNGAEIANEKEMGKKRLAYEINDFRDGYYTLLEVNAPNEAINEFDRLMKINEDVLRFMTIVDVRN</sequence>
<evidence type="ECO:0000256" key="8">
    <source>
        <dbReference type="HAMAP-Rule" id="MF_00360"/>
    </source>
</evidence>
<evidence type="ECO:0000256" key="1">
    <source>
        <dbReference type="ARBA" id="ARBA00009512"/>
    </source>
</evidence>
<evidence type="ECO:0000256" key="2">
    <source>
        <dbReference type="ARBA" id="ARBA00022730"/>
    </source>
</evidence>
<dbReference type="FunFam" id="3.30.70.60:FF:000002">
    <property type="entry name" value="30S ribosomal protein S6"/>
    <property type="match status" value="1"/>
</dbReference>
<dbReference type="OrthoDB" id="9812702at2"/>
<dbReference type="GO" id="GO:0070181">
    <property type="term" value="F:small ribosomal subunit rRNA binding"/>
    <property type="evidence" value="ECO:0007669"/>
    <property type="project" value="TreeGrafter"/>
</dbReference>
<accession>A0A163PLP6</accession>
<keyword evidence="2 8" id="KW-0699">rRNA-binding</keyword>
<dbReference type="GO" id="GO:0003735">
    <property type="term" value="F:structural constituent of ribosome"/>
    <property type="evidence" value="ECO:0007669"/>
    <property type="project" value="InterPro"/>
</dbReference>
<proteinExistence type="inferred from homology"/>
<keyword evidence="5 8" id="KW-0687">Ribonucleoprotein</keyword>
<dbReference type="InterPro" id="IPR020814">
    <property type="entry name" value="Ribosomal_S6_plastid/chlpt"/>
</dbReference>
<reference evidence="10" key="1">
    <citation type="submission" date="2016-01" db="EMBL/GenBank/DDBJ databases">
        <title>Draft genome of Chromobacterium sp. F49.</title>
        <authorList>
            <person name="Hong K.W."/>
        </authorList>
    </citation>
    <scope>NUCLEOTIDE SEQUENCE [LARGE SCALE GENOMIC DNA]</scope>
    <source>
        <strain evidence="10">P7IIIA</strain>
    </source>
</reference>
<dbReference type="PANTHER" id="PTHR21011">
    <property type="entry name" value="MITOCHONDRIAL 28S RIBOSOMAL PROTEIN S6"/>
    <property type="match status" value="1"/>
</dbReference>
<evidence type="ECO:0000256" key="4">
    <source>
        <dbReference type="ARBA" id="ARBA00022980"/>
    </source>
</evidence>
<dbReference type="InterPro" id="IPR035980">
    <property type="entry name" value="Ribosomal_bS6_sf"/>
</dbReference>